<dbReference type="InterPro" id="IPR006016">
    <property type="entry name" value="UspA"/>
</dbReference>
<dbReference type="InterPro" id="IPR006015">
    <property type="entry name" value="Universal_stress_UspA"/>
</dbReference>
<comment type="caution">
    <text evidence="3">The sequence shown here is derived from an EMBL/GenBank/DDBJ whole genome shotgun (WGS) entry which is preliminary data.</text>
</comment>
<dbReference type="InterPro" id="IPR014729">
    <property type="entry name" value="Rossmann-like_a/b/a_fold"/>
</dbReference>
<feature type="domain" description="UspA" evidence="2">
    <location>
        <begin position="1"/>
        <end position="141"/>
    </location>
</feature>
<feature type="domain" description="UspA" evidence="2">
    <location>
        <begin position="148"/>
        <end position="285"/>
    </location>
</feature>
<name>A0ABT1I6B8_9PSEU</name>
<evidence type="ECO:0000313" key="4">
    <source>
        <dbReference type="Proteomes" id="UP001205185"/>
    </source>
</evidence>
<reference evidence="3 4" key="1">
    <citation type="submission" date="2022-06" db="EMBL/GenBank/DDBJ databases">
        <title>Genomic Encyclopedia of Archaeal and Bacterial Type Strains, Phase II (KMG-II): from individual species to whole genera.</title>
        <authorList>
            <person name="Goeker M."/>
        </authorList>
    </citation>
    <scope>NUCLEOTIDE SEQUENCE [LARGE SCALE GENOMIC DNA]</scope>
    <source>
        <strain evidence="3 4">DSM 44255</strain>
    </source>
</reference>
<dbReference type="RefSeq" id="WP_253885090.1">
    <property type="nucleotide sequence ID" value="NZ_BAAAVB010000006.1"/>
</dbReference>
<accession>A0ABT1I6B8</accession>
<dbReference type="SUPFAM" id="SSF52402">
    <property type="entry name" value="Adenine nucleotide alpha hydrolases-like"/>
    <property type="match status" value="2"/>
</dbReference>
<dbReference type="PRINTS" id="PR01438">
    <property type="entry name" value="UNVRSLSTRESS"/>
</dbReference>
<dbReference type="Proteomes" id="UP001205185">
    <property type="component" value="Unassembled WGS sequence"/>
</dbReference>
<keyword evidence="4" id="KW-1185">Reference proteome</keyword>
<protein>
    <submittedName>
        <fullName evidence="3">Nucleotide-binding universal stress protein, UspA family</fullName>
    </submittedName>
</protein>
<organism evidence="3 4">
    <name type="scientific">Actinokineospora diospyrosa</name>
    <dbReference type="NCBI Taxonomy" id="103728"/>
    <lineage>
        <taxon>Bacteria</taxon>
        <taxon>Bacillati</taxon>
        <taxon>Actinomycetota</taxon>
        <taxon>Actinomycetes</taxon>
        <taxon>Pseudonocardiales</taxon>
        <taxon>Pseudonocardiaceae</taxon>
        <taxon>Actinokineospora</taxon>
    </lineage>
</organism>
<sequence>MSHPVSVAVDGSESAREAVVWAAAEAHRRETWLRVVTVYPWPITGFPEAAATGPQLLAGLREQAHATLAEARDAANVTAPDLLVRTAALEGDVVAELRAASEGATLLVLGSRGLGGFSGMLLGSTAVALSAHGACPVVVVRGESKGSRVVVGVDGGPTDDAALAFAFEHAATANHTVVATHAWSDTLLDAAHTAGYAALDWGQLSTQAGELLADRVAPWRAKFPAVPVELVVARSRPARLLLEQAADAELVVVGSRGRGGFAGLLLGSTSQALIRHSPCPVSIVR</sequence>
<evidence type="ECO:0000256" key="1">
    <source>
        <dbReference type="ARBA" id="ARBA00008791"/>
    </source>
</evidence>
<dbReference type="PANTHER" id="PTHR46268">
    <property type="entry name" value="STRESS RESPONSE PROTEIN NHAX"/>
    <property type="match status" value="1"/>
</dbReference>
<dbReference type="Pfam" id="PF00582">
    <property type="entry name" value="Usp"/>
    <property type="match status" value="2"/>
</dbReference>
<comment type="similarity">
    <text evidence="1">Belongs to the universal stress protein A family.</text>
</comment>
<dbReference type="EMBL" id="JAMTCO010000002">
    <property type="protein sequence ID" value="MCP2268149.1"/>
    <property type="molecule type" value="Genomic_DNA"/>
</dbReference>
<evidence type="ECO:0000259" key="2">
    <source>
        <dbReference type="Pfam" id="PF00582"/>
    </source>
</evidence>
<dbReference type="Gene3D" id="3.40.50.620">
    <property type="entry name" value="HUPs"/>
    <property type="match status" value="2"/>
</dbReference>
<evidence type="ECO:0000313" key="3">
    <source>
        <dbReference type="EMBL" id="MCP2268149.1"/>
    </source>
</evidence>
<proteinExistence type="inferred from homology"/>
<gene>
    <name evidence="3" type="ORF">LV75_000635</name>
</gene>
<dbReference type="PANTHER" id="PTHR46268:SF6">
    <property type="entry name" value="UNIVERSAL STRESS PROTEIN UP12"/>
    <property type="match status" value="1"/>
</dbReference>